<organism evidence="1">
    <name type="scientific">marine sediment metagenome</name>
    <dbReference type="NCBI Taxonomy" id="412755"/>
    <lineage>
        <taxon>unclassified sequences</taxon>
        <taxon>metagenomes</taxon>
        <taxon>ecological metagenomes</taxon>
    </lineage>
</organism>
<evidence type="ECO:0000313" key="1">
    <source>
        <dbReference type="EMBL" id="KKN56257.1"/>
    </source>
</evidence>
<gene>
    <name evidence="1" type="ORF">LCGC14_0574020</name>
</gene>
<dbReference type="SUPFAM" id="SSF56300">
    <property type="entry name" value="Metallo-dependent phosphatases"/>
    <property type="match status" value="1"/>
</dbReference>
<evidence type="ECO:0008006" key="2">
    <source>
        <dbReference type="Google" id="ProtNLM"/>
    </source>
</evidence>
<dbReference type="EMBL" id="LAZR01000851">
    <property type="protein sequence ID" value="KKN56257.1"/>
    <property type="molecule type" value="Genomic_DNA"/>
</dbReference>
<sequence length="302" mass="33916">MKLLDVEIRCDGRGDRVEIFPLWDIHIGKHNCNESALKKEVAEIVKRDAMKGRHVRVLLGGDVLNAVNPKDIKRFDFSDVADWLLAGKVADIKDKLSNMTTQEIKRAAEILSPIKHLIIGALEGNHEKTIRKRVNQDVQTALCEKLGIPDLSDEVLLRFRFNRGYGSGSFIIINARHGYGGGRSAGAEPMKLKAMLDEWGQADVCISGHTHTFCILPPQPLAWIPSRGKMPTGLLWKHRFALNPGCWLDSHSIGRGTYESNGCYPARAFMTAKIVVWPFYEQFVGGREYVSPKIEIRSYPIL</sequence>
<accession>A0A0F9S1V4</accession>
<name>A0A0F9S1V4_9ZZZZ</name>
<protein>
    <recommendedName>
        <fullName evidence="2">Calcineurin-like phosphoesterase domain-containing protein</fullName>
    </recommendedName>
</protein>
<proteinExistence type="predicted"/>
<dbReference type="AlphaFoldDB" id="A0A0F9S1V4"/>
<reference evidence="1" key="1">
    <citation type="journal article" date="2015" name="Nature">
        <title>Complex archaea that bridge the gap between prokaryotes and eukaryotes.</title>
        <authorList>
            <person name="Spang A."/>
            <person name="Saw J.H."/>
            <person name="Jorgensen S.L."/>
            <person name="Zaremba-Niedzwiedzka K."/>
            <person name="Martijn J."/>
            <person name="Lind A.E."/>
            <person name="van Eijk R."/>
            <person name="Schleper C."/>
            <person name="Guy L."/>
            <person name="Ettema T.J."/>
        </authorList>
    </citation>
    <scope>NUCLEOTIDE SEQUENCE</scope>
</reference>
<comment type="caution">
    <text evidence="1">The sequence shown here is derived from an EMBL/GenBank/DDBJ whole genome shotgun (WGS) entry which is preliminary data.</text>
</comment>
<dbReference type="InterPro" id="IPR029052">
    <property type="entry name" value="Metallo-depent_PP-like"/>
</dbReference>